<feature type="signal peptide" evidence="1">
    <location>
        <begin position="1"/>
        <end position="25"/>
    </location>
</feature>
<protein>
    <recommendedName>
        <fullName evidence="2">3-keto-alpha-glucoside-1,2-lyase/3-keto-2-hydroxy-glucal hydratase domain-containing protein</fullName>
    </recommendedName>
</protein>
<proteinExistence type="predicted"/>
<name>A0A101HKM1_9BACT</name>
<dbReference type="Gene3D" id="2.60.120.560">
    <property type="entry name" value="Exo-inulinase, domain 1"/>
    <property type="match status" value="1"/>
</dbReference>
<dbReference type="AlphaFoldDB" id="A0A101HKM1"/>
<comment type="caution">
    <text evidence="3">The sequence shown here is derived from an EMBL/GenBank/DDBJ whole genome shotgun (WGS) entry which is preliminary data.</text>
</comment>
<evidence type="ECO:0000313" key="4">
    <source>
        <dbReference type="Proteomes" id="UP000053860"/>
    </source>
</evidence>
<dbReference type="InterPro" id="IPR010496">
    <property type="entry name" value="AL/BT2_dom"/>
</dbReference>
<dbReference type="Proteomes" id="UP000053860">
    <property type="component" value="Unassembled WGS sequence"/>
</dbReference>
<evidence type="ECO:0000256" key="1">
    <source>
        <dbReference type="SAM" id="SignalP"/>
    </source>
</evidence>
<feature type="domain" description="3-keto-alpha-glucoside-1,2-lyase/3-keto-2-hydroxy-glucal hydratase" evidence="2">
    <location>
        <begin position="26"/>
        <end position="211"/>
    </location>
</feature>
<dbReference type="Pfam" id="PF06439">
    <property type="entry name" value="3keto-disac_hyd"/>
    <property type="match status" value="1"/>
</dbReference>
<dbReference type="GO" id="GO:0016787">
    <property type="term" value="F:hydrolase activity"/>
    <property type="evidence" value="ECO:0007669"/>
    <property type="project" value="InterPro"/>
</dbReference>
<organism evidence="3 4">
    <name type="scientific">Proteiniphilum acetatigenes</name>
    <dbReference type="NCBI Taxonomy" id="294710"/>
    <lineage>
        <taxon>Bacteria</taxon>
        <taxon>Pseudomonadati</taxon>
        <taxon>Bacteroidota</taxon>
        <taxon>Bacteroidia</taxon>
        <taxon>Bacteroidales</taxon>
        <taxon>Dysgonomonadaceae</taxon>
        <taxon>Proteiniphilum</taxon>
    </lineage>
</organism>
<keyword evidence="1" id="KW-0732">Signal</keyword>
<dbReference type="PROSITE" id="PS51257">
    <property type="entry name" value="PROKAR_LIPOPROTEIN"/>
    <property type="match status" value="1"/>
</dbReference>
<gene>
    <name evidence="3" type="ORF">XD92_0232</name>
</gene>
<accession>A0A101HKM1</accession>
<reference evidence="4" key="1">
    <citation type="journal article" date="2015" name="MBio">
        <title>Genome-Resolved Metagenomic Analysis Reveals Roles for Candidate Phyla and Other Microbial Community Members in Biogeochemical Transformations in Oil Reservoirs.</title>
        <authorList>
            <person name="Hu P."/>
            <person name="Tom L."/>
            <person name="Singh A."/>
            <person name="Thomas B.C."/>
            <person name="Baker B.J."/>
            <person name="Piceno Y.M."/>
            <person name="Andersen G.L."/>
            <person name="Banfield J.F."/>
        </authorList>
    </citation>
    <scope>NUCLEOTIDE SEQUENCE [LARGE SCALE GENOMIC DNA]</scope>
</reference>
<dbReference type="EMBL" id="LGGN01000022">
    <property type="protein sequence ID" value="KUK78543.1"/>
    <property type="molecule type" value="Genomic_DNA"/>
</dbReference>
<feature type="chain" id="PRO_5007096972" description="3-keto-alpha-glucoside-1,2-lyase/3-keto-2-hydroxy-glucal hydratase domain-containing protein" evidence="1">
    <location>
        <begin position="26"/>
        <end position="221"/>
    </location>
</feature>
<evidence type="ECO:0000259" key="2">
    <source>
        <dbReference type="Pfam" id="PF06439"/>
    </source>
</evidence>
<evidence type="ECO:0000313" key="3">
    <source>
        <dbReference type="EMBL" id="KUK78543.1"/>
    </source>
</evidence>
<sequence>MKRMKKIILSAILPAILLTTGCVQQSTSIFNGEDLSNWQFIIEENAVPAEEVYSVSDGIITVKGEPLGYMYTREKYRNYTLELEYRWVGEESNSGIFFLIEEPANPFPKGIECQLMAGKAGDLVLLNGADLKEYSLPEGVTERPAFPVIPKKGPSSEQPVGNWNKVSITVNDGAISIQVNDLLQNSATSEVKEGHIGLQSEGKAIQFRNLVLHPLKDSEQP</sequence>